<proteinExistence type="predicted"/>
<keyword evidence="3" id="KW-1185">Reference proteome</keyword>
<gene>
    <name evidence="2" type="ORF">E4Z66_11390</name>
</gene>
<evidence type="ECO:0000256" key="1">
    <source>
        <dbReference type="SAM" id="Phobius"/>
    </source>
</evidence>
<evidence type="ECO:0000313" key="3">
    <source>
        <dbReference type="Proteomes" id="UP000306602"/>
    </source>
</evidence>
<dbReference type="AlphaFoldDB" id="A0A4S4NB49"/>
<reference evidence="2 3" key="1">
    <citation type="submission" date="2019-04" db="EMBL/GenBank/DDBJ databases">
        <title>Shimia ponticola sp. nov., isolated from seawater.</title>
        <authorList>
            <person name="Kim Y.-O."/>
            <person name="Yoon J.-H."/>
        </authorList>
    </citation>
    <scope>NUCLEOTIDE SEQUENCE [LARGE SCALE GENOMIC DNA]</scope>
    <source>
        <strain evidence="2 3">MYP11</strain>
    </source>
</reference>
<evidence type="ECO:0000313" key="2">
    <source>
        <dbReference type="EMBL" id="THH35687.1"/>
    </source>
</evidence>
<feature type="transmembrane region" description="Helical" evidence="1">
    <location>
        <begin position="48"/>
        <end position="72"/>
    </location>
</feature>
<sequence length="78" mass="8591">MMAWDKRCAIKAGRRIPERTLLLWALIGGAPGAKLAQQHFRHKTRKQPFAMVLNLCLAVVCALPLVALWLGWPGAMAG</sequence>
<dbReference type="Pfam" id="PF06961">
    <property type="entry name" value="DUF1294"/>
    <property type="match status" value="1"/>
</dbReference>
<protein>
    <submittedName>
        <fullName evidence="2">DUF1294 domain-containing protein</fullName>
    </submittedName>
</protein>
<organism evidence="2 3">
    <name type="scientific">Aliishimia ponticola</name>
    <dbReference type="NCBI Taxonomy" id="2499833"/>
    <lineage>
        <taxon>Bacteria</taxon>
        <taxon>Pseudomonadati</taxon>
        <taxon>Pseudomonadota</taxon>
        <taxon>Alphaproteobacteria</taxon>
        <taxon>Rhodobacterales</taxon>
        <taxon>Paracoccaceae</taxon>
        <taxon>Aliishimia</taxon>
    </lineage>
</organism>
<keyword evidence="1" id="KW-0472">Membrane</keyword>
<keyword evidence="1" id="KW-0812">Transmembrane</keyword>
<comment type="caution">
    <text evidence="2">The sequence shown here is derived from an EMBL/GenBank/DDBJ whole genome shotgun (WGS) entry which is preliminary data.</text>
</comment>
<keyword evidence="1" id="KW-1133">Transmembrane helix</keyword>
<accession>A0A4S4NB49</accession>
<dbReference type="EMBL" id="SRKY01000003">
    <property type="protein sequence ID" value="THH35687.1"/>
    <property type="molecule type" value="Genomic_DNA"/>
</dbReference>
<name>A0A4S4NB49_9RHOB</name>
<dbReference type="Proteomes" id="UP000306602">
    <property type="component" value="Unassembled WGS sequence"/>
</dbReference>
<dbReference type="InterPro" id="IPR010718">
    <property type="entry name" value="DUF1294"/>
</dbReference>
<dbReference type="OrthoDB" id="72963at2"/>